<evidence type="ECO:0000256" key="2">
    <source>
        <dbReference type="ARBA" id="ARBA00022726"/>
    </source>
</evidence>
<reference evidence="3 4" key="1">
    <citation type="journal article" date="2018" name="Syst. Appl. Microbiol.">
        <title>A new symbiotic nanoarchaeote (Candidatus Nanoclepta minutus) and its host (Zestosphaera tikiterensis gen. nov., sp. nov.) from a New Zealand hot spring.</title>
        <authorList>
            <person name="St John E."/>
            <person name="Liu Y."/>
            <person name="Podar M."/>
            <person name="Stott M.B."/>
            <person name="Meneghin J."/>
            <person name="Chen Z."/>
            <person name="Lagutin K."/>
            <person name="Mitchell K."/>
            <person name="Reysenbach A.L."/>
        </authorList>
    </citation>
    <scope>NUCLEOTIDE SEQUENCE [LARGE SCALE GENOMIC DNA]</scope>
    <source>
        <strain evidence="3">NZ3</strain>
    </source>
</reference>
<proteinExistence type="predicted"/>
<evidence type="ECO:0000256" key="1">
    <source>
        <dbReference type="ARBA" id="ARBA00022679"/>
    </source>
</evidence>
<name>A0A2R7Y7X1_9CREN</name>
<dbReference type="InterPro" id="IPR029057">
    <property type="entry name" value="PRTase-like"/>
</dbReference>
<protein>
    <submittedName>
        <fullName evidence="3">Uncharacterized protein</fullName>
    </submittedName>
</protein>
<dbReference type="PANTHER" id="PTHR43864:SF1">
    <property type="entry name" value="XANTHINE PHOSPHORIBOSYLTRANSFERASE"/>
    <property type="match status" value="1"/>
</dbReference>
<gene>
    <name evidence="3" type="ORF">B7O98_04265</name>
</gene>
<evidence type="ECO:0000313" key="3">
    <source>
        <dbReference type="EMBL" id="PUA33633.1"/>
    </source>
</evidence>
<dbReference type="GO" id="GO:0016740">
    <property type="term" value="F:transferase activity"/>
    <property type="evidence" value="ECO:0007669"/>
    <property type="project" value="UniProtKB-KW"/>
</dbReference>
<dbReference type="InterPro" id="IPR050118">
    <property type="entry name" value="Pur/Pyrimidine_PRTase"/>
</dbReference>
<accession>A0A2R7Y7X1</accession>
<keyword evidence="1" id="KW-0808">Transferase</keyword>
<sequence>MRSHKDTKKVYALKVLNVMRYYYSLRDIQKLLDLPYQTLWKYVNLISVPEERTVDRILSKLEELKILDRLIAESLSRLDQGLVNIVTKPGFLNLFSLITEEFVENARVDLVVPTSTHALLLSGPVAMELTCDICPFIDEALSDRKGYVTTHYLDTQNNEVKFIIASRTCLTDKHQALIIETLVNTPDKIAAVVDVLKRFKIQVYGVLTLYSRKEAYESLKALGLKVKSLKTV</sequence>
<dbReference type="EMBL" id="NBVN01000002">
    <property type="protein sequence ID" value="PUA33633.1"/>
    <property type="molecule type" value="Genomic_DNA"/>
</dbReference>
<dbReference type="PANTHER" id="PTHR43864">
    <property type="entry name" value="HYPOXANTHINE/GUANINE PHOSPHORIBOSYLTRANSFERASE"/>
    <property type="match status" value="1"/>
</dbReference>
<dbReference type="Gene3D" id="3.40.50.2020">
    <property type="match status" value="1"/>
</dbReference>
<dbReference type="AlphaFoldDB" id="A0A2R7Y7X1"/>
<dbReference type="SUPFAM" id="SSF53271">
    <property type="entry name" value="PRTase-like"/>
    <property type="match status" value="1"/>
</dbReference>
<comment type="caution">
    <text evidence="3">The sequence shown here is derived from an EMBL/GenBank/DDBJ whole genome shotgun (WGS) entry which is preliminary data.</text>
</comment>
<dbReference type="GO" id="GO:0006166">
    <property type="term" value="P:purine ribonucleoside salvage"/>
    <property type="evidence" value="ECO:0007669"/>
    <property type="project" value="UniProtKB-KW"/>
</dbReference>
<dbReference type="Proteomes" id="UP000244093">
    <property type="component" value="Unassembled WGS sequence"/>
</dbReference>
<keyword evidence="2" id="KW-0660">Purine salvage</keyword>
<evidence type="ECO:0000313" key="4">
    <source>
        <dbReference type="Proteomes" id="UP000244093"/>
    </source>
</evidence>
<organism evidence="3 4">
    <name type="scientific">Zestosphaera tikiterensis</name>
    <dbReference type="NCBI Taxonomy" id="1973259"/>
    <lineage>
        <taxon>Archaea</taxon>
        <taxon>Thermoproteota</taxon>
        <taxon>Thermoprotei</taxon>
        <taxon>Desulfurococcales</taxon>
        <taxon>Desulfurococcaceae</taxon>
        <taxon>Zestosphaera</taxon>
    </lineage>
</organism>